<reference evidence="4" key="1">
    <citation type="submission" date="2021-06" db="EMBL/GenBank/DDBJ databases">
        <authorList>
            <person name="Hodson N. C."/>
            <person name="Mongue J. A."/>
            <person name="Jaron S. K."/>
        </authorList>
    </citation>
    <scope>NUCLEOTIDE SEQUENCE</scope>
</reference>
<accession>A0A8J2P0L4</accession>
<dbReference type="InterPro" id="IPR013818">
    <property type="entry name" value="Lipase"/>
</dbReference>
<dbReference type="Proteomes" id="UP000708208">
    <property type="component" value="Unassembled WGS sequence"/>
</dbReference>
<dbReference type="InterPro" id="IPR000734">
    <property type="entry name" value="TAG_lipase"/>
</dbReference>
<evidence type="ECO:0000256" key="1">
    <source>
        <dbReference type="RuleBase" id="RU004262"/>
    </source>
</evidence>
<proteinExistence type="inferred from homology"/>
<comment type="similarity">
    <text evidence="1">Belongs to the AB hydrolase superfamily. Lipase family.</text>
</comment>
<feature type="chain" id="PRO_5035298374" description="Lipase domain-containing protein" evidence="2">
    <location>
        <begin position="38"/>
        <end position="375"/>
    </location>
</feature>
<evidence type="ECO:0000313" key="5">
    <source>
        <dbReference type="Proteomes" id="UP000708208"/>
    </source>
</evidence>
<keyword evidence="2" id="KW-0732">Signal</keyword>
<dbReference type="PANTHER" id="PTHR11610:SF178">
    <property type="entry name" value="LIPASE MEMBER H-A-LIKE PROTEIN"/>
    <property type="match status" value="1"/>
</dbReference>
<protein>
    <recommendedName>
        <fullName evidence="3">Lipase domain-containing protein</fullName>
    </recommendedName>
</protein>
<evidence type="ECO:0000259" key="3">
    <source>
        <dbReference type="Pfam" id="PF00151"/>
    </source>
</evidence>
<comment type="caution">
    <text evidence="4">The sequence shown here is derived from an EMBL/GenBank/DDBJ whole genome shotgun (WGS) entry which is preliminary data.</text>
</comment>
<dbReference type="PANTHER" id="PTHR11610">
    <property type="entry name" value="LIPASE"/>
    <property type="match status" value="1"/>
</dbReference>
<dbReference type="AlphaFoldDB" id="A0A8J2P0L4"/>
<evidence type="ECO:0000256" key="2">
    <source>
        <dbReference type="SAM" id="SignalP"/>
    </source>
</evidence>
<name>A0A8J2P0L4_9HEXA</name>
<organism evidence="4 5">
    <name type="scientific">Allacma fusca</name>
    <dbReference type="NCBI Taxonomy" id="39272"/>
    <lineage>
        <taxon>Eukaryota</taxon>
        <taxon>Metazoa</taxon>
        <taxon>Ecdysozoa</taxon>
        <taxon>Arthropoda</taxon>
        <taxon>Hexapoda</taxon>
        <taxon>Collembola</taxon>
        <taxon>Symphypleona</taxon>
        <taxon>Sminthuridae</taxon>
        <taxon>Allacma</taxon>
    </lineage>
</organism>
<evidence type="ECO:0000313" key="4">
    <source>
        <dbReference type="EMBL" id="CAG7727550.1"/>
    </source>
</evidence>
<dbReference type="OrthoDB" id="199913at2759"/>
<dbReference type="Pfam" id="PF00151">
    <property type="entry name" value="Lipase"/>
    <property type="match status" value="1"/>
</dbReference>
<sequence>MPGGNQSVKIVGGGSSSSAHFYITGTLLLGILSLCLSKCEPVDSNWDLLEDQNLIKQLDECPGRLDVSRERRKLPLTFFPIQERFIKTNLTFYMYTNATSKENGSFKKSPVISTEDLNEGFSFKILVHGFMSSCESFEKELIPEYLREYKDVHVVCLDWSYQANPQSAYSAYKPTISILPNIAKIATGFLDILQKSGLTEDFSKVHIIGFSLGAHLAGIIGSFAKKDLGSQVERITGLDPAGPEFDIHELNEIKLDKDDARFVDIIHTCSGRLGTSKDLGHVDFYMNNGKSQPRCLLETESMARIAESVTGYCSHRSAITYFWESIKNRTFNVCKCQSYKKLQKGKCTKCDDGGSKVIFGEHCTNDARGKVFVTV</sequence>
<dbReference type="GO" id="GO:0005615">
    <property type="term" value="C:extracellular space"/>
    <property type="evidence" value="ECO:0007669"/>
    <property type="project" value="TreeGrafter"/>
</dbReference>
<feature type="domain" description="Lipase" evidence="3">
    <location>
        <begin position="75"/>
        <end position="355"/>
    </location>
</feature>
<feature type="signal peptide" evidence="2">
    <location>
        <begin position="1"/>
        <end position="37"/>
    </location>
</feature>
<dbReference type="EMBL" id="CAJVCH010150193">
    <property type="protein sequence ID" value="CAG7727550.1"/>
    <property type="molecule type" value="Genomic_DNA"/>
</dbReference>
<dbReference type="GO" id="GO:0016298">
    <property type="term" value="F:lipase activity"/>
    <property type="evidence" value="ECO:0007669"/>
    <property type="project" value="InterPro"/>
</dbReference>
<gene>
    <name evidence="4" type="ORF">AFUS01_LOCUS16386</name>
</gene>
<keyword evidence="5" id="KW-1185">Reference proteome</keyword>
<dbReference type="GO" id="GO:0016042">
    <property type="term" value="P:lipid catabolic process"/>
    <property type="evidence" value="ECO:0007669"/>
    <property type="project" value="TreeGrafter"/>
</dbReference>